<feature type="compositionally biased region" description="Low complexity" evidence="1">
    <location>
        <begin position="888"/>
        <end position="897"/>
    </location>
</feature>
<keyword evidence="5" id="KW-1185">Reference proteome</keyword>
<feature type="compositionally biased region" description="Low complexity" evidence="1">
    <location>
        <begin position="994"/>
        <end position="1008"/>
    </location>
</feature>
<feature type="compositionally biased region" description="Basic and acidic residues" evidence="1">
    <location>
        <begin position="1177"/>
        <end position="1196"/>
    </location>
</feature>
<dbReference type="GO" id="GO:0032454">
    <property type="term" value="F:histone H3K9 demethylase activity"/>
    <property type="evidence" value="ECO:0000318"/>
    <property type="project" value="GO_Central"/>
</dbReference>
<dbReference type="PANTHER" id="PTHR10694:SF7">
    <property type="entry name" value="[HISTONE H3]-TRIMETHYL-L-LYSINE(9) DEMETHYLASE"/>
    <property type="match status" value="1"/>
</dbReference>
<dbReference type="GO" id="GO:0010468">
    <property type="term" value="P:regulation of gene expression"/>
    <property type="evidence" value="ECO:0000318"/>
    <property type="project" value="GO_Central"/>
</dbReference>
<feature type="domain" description="JmjN" evidence="2">
    <location>
        <begin position="8"/>
        <end position="50"/>
    </location>
</feature>
<feature type="region of interest" description="Disordered" evidence="1">
    <location>
        <begin position="652"/>
        <end position="782"/>
    </location>
</feature>
<dbReference type="PROSITE" id="PS51184">
    <property type="entry name" value="JMJC"/>
    <property type="match status" value="1"/>
</dbReference>
<reference evidence="4 5" key="1">
    <citation type="journal article" date="2014" name="Nat. Commun.">
        <title>Klebsormidium flaccidum genome reveals primary factors for plant terrestrial adaptation.</title>
        <authorList>
            <person name="Hori K."/>
            <person name="Maruyama F."/>
            <person name="Fujisawa T."/>
            <person name="Togashi T."/>
            <person name="Yamamoto N."/>
            <person name="Seo M."/>
            <person name="Sato S."/>
            <person name="Yamada T."/>
            <person name="Mori H."/>
            <person name="Tajima N."/>
            <person name="Moriyama T."/>
            <person name="Ikeuchi M."/>
            <person name="Watanabe M."/>
            <person name="Wada H."/>
            <person name="Kobayashi K."/>
            <person name="Saito M."/>
            <person name="Masuda T."/>
            <person name="Sasaki-Sekimoto Y."/>
            <person name="Mashiguchi K."/>
            <person name="Awai K."/>
            <person name="Shimojima M."/>
            <person name="Masuda S."/>
            <person name="Iwai M."/>
            <person name="Nobusawa T."/>
            <person name="Narise T."/>
            <person name="Kondo S."/>
            <person name="Saito H."/>
            <person name="Sato R."/>
            <person name="Murakawa M."/>
            <person name="Ihara Y."/>
            <person name="Oshima-Yamada Y."/>
            <person name="Ohtaka K."/>
            <person name="Satoh M."/>
            <person name="Sonobe K."/>
            <person name="Ishii M."/>
            <person name="Ohtani R."/>
            <person name="Kanamori-Sato M."/>
            <person name="Honoki R."/>
            <person name="Miyazaki D."/>
            <person name="Mochizuki H."/>
            <person name="Umetsu J."/>
            <person name="Higashi K."/>
            <person name="Shibata D."/>
            <person name="Kamiya Y."/>
            <person name="Sato N."/>
            <person name="Nakamura Y."/>
            <person name="Tabata S."/>
            <person name="Ida S."/>
            <person name="Kurokawa K."/>
            <person name="Ohta H."/>
        </authorList>
    </citation>
    <scope>NUCLEOTIDE SEQUENCE [LARGE SCALE GENOMIC DNA]</scope>
    <source>
        <strain evidence="4 5">NIES-2285</strain>
    </source>
</reference>
<dbReference type="OMA" id="FRNNDEP"/>
<feature type="region of interest" description="Disordered" evidence="1">
    <location>
        <begin position="1281"/>
        <end position="1313"/>
    </location>
</feature>
<feature type="region of interest" description="Disordered" evidence="1">
    <location>
        <begin position="479"/>
        <end position="550"/>
    </location>
</feature>
<proteinExistence type="predicted"/>
<feature type="compositionally biased region" description="Low complexity" evidence="1">
    <location>
        <begin position="499"/>
        <end position="518"/>
    </location>
</feature>
<feature type="compositionally biased region" description="Low complexity" evidence="1">
    <location>
        <begin position="418"/>
        <end position="437"/>
    </location>
</feature>
<dbReference type="SMART" id="SM00558">
    <property type="entry name" value="JmjC"/>
    <property type="match status" value="1"/>
</dbReference>
<feature type="compositionally biased region" description="Low complexity" evidence="1">
    <location>
        <begin position="1293"/>
        <end position="1303"/>
    </location>
</feature>
<dbReference type="InterPro" id="IPR003349">
    <property type="entry name" value="JmjN"/>
</dbReference>
<feature type="compositionally biased region" description="Low complexity" evidence="1">
    <location>
        <begin position="652"/>
        <end position="667"/>
    </location>
</feature>
<feature type="region of interest" description="Disordered" evidence="1">
    <location>
        <begin position="870"/>
        <end position="898"/>
    </location>
</feature>
<feature type="compositionally biased region" description="Polar residues" evidence="1">
    <location>
        <begin position="1043"/>
        <end position="1052"/>
    </location>
</feature>
<sequence>MAPKFYEAPKFYPTHRDMAGPFEKYIESIEDELAEFGLGIIIPPRGWKPTSAKYETMNFDVPKPIRQHVTGSKGIYQSVHVEQKGISLQDFKAMANLKENMAPIQVDTLGPEHDDLERHFWKNVTHFPPLYGADSEGSLFDPDHKGWNIRDLDTCLSKTLKEHGASLPGVTTPYLYVGMWRSMFAWHTEDVDLYSVNYLHFGEPKSWYCIPPALRGRFERVVEGLMPEFHRNCPEFLRHKETLVTPFLIQQHNIPLVKAVQTPGQWIINFPSAYHSGFNHGFNCAESTNFATRRWVEYGAKAKACKCSGESVRIDMRLFGVEPPPVKIKPGALLLAPPLPPPDLSAATLPLVAQGKMVRRKALLPEGTTGVSPEKAAKGTPSKASSPAGPGSPPKKRKPAGEAPKRSHKKQKGVQGTPVAAPAAPGGVLLAPGLEPLPVVPPAKKRKAAGGSVSPPKKGGAAAALELAPLAVGAELAQAGGAGGSRKGSKPKASKAKKGTGAQVAPSEAPSLPAAPNAVAASPGGLAKKVSQPKQKAEKGGAKKQKGKLATAPLAPVAPVIALENPPLTGLGGVTPLAVAVQAPPRPKKSKGKGAKSAAVGGSAVASAAVHPGAAKGKVQPLVAASGPVPKTHVPKILRIKFNPPAALAVAPGGAGSKGAKAPGSAAETKKSLPLGGGASPPAKVGGLEATPLPQPDSAGGSDRVRTRRGGGVEEPLAVLFKDPPTGTKLQGRKRVREGREGQALGKGEGQSKSGDAPTSSKKKKKGGRKEGGQKGAPVGVGADGVTELNGAAAGGLGQANFAGVQAGSFVAGEPASAAEGVPSAAPAPGSVEDACRAASPAGPSTVLPVEAVAVREVTGGVQPIGEEAVNRSEEVGECGPPSHESSEAQLASASAQREGAPVAVEVTATELGGVTRNAGFSEAAPPAGVLGSSLVAPSVDPGGEVTVAAAVGAEGAAPLGAGAPGLLPKLVSPKQKKGKKKAGSRKGAVNALPGSSVPSAGGAAASKPRQRRRGPPPVERPSTHQMSRRSRQGASTPGEAPQTAQKVSISNPAEELATGVATDETFLKVETGDTKGFEGPASKSKPPVEMALASGDEPLCAPPEKVELLIAPAERLKGGAAPEVSGAVSGGSQSQGQAGARSRSGSEKSGRLVMRVEGSRLLLRRVKQTEGPEAVEPEKELKRGPVAADRGDEAPQKSSRGGLPGPVAQALGVCVNEGIGRPLEATGASAAPTDRCLEEPRFAHKLEPCNELVLSEVTVLTNCDPEADAPAECARATLGPAPKAGRAEEALDTSSQDSLSLTYHGDGHEVNL</sequence>
<feature type="region of interest" description="Disordered" evidence="1">
    <location>
        <begin position="819"/>
        <end position="843"/>
    </location>
</feature>
<feature type="compositionally biased region" description="Polar residues" evidence="1">
    <location>
        <begin position="751"/>
        <end position="760"/>
    </location>
</feature>
<feature type="compositionally biased region" description="Low complexity" evidence="1">
    <location>
        <begin position="958"/>
        <end position="972"/>
    </location>
</feature>
<feature type="region of interest" description="Disordered" evidence="1">
    <location>
        <begin position="1121"/>
        <end position="1206"/>
    </location>
</feature>
<dbReference type="PROSITE" id="PS51183">
    <property type="entry name" value="JMJN"/>
    <property type="match status" value="1"/>
</dbReference>
<dbReference type="GO" id="GO:0000785">
    <property type="term" value="C:chromatin"/>
    <property type="evidence" value="ECO:0000318"/>
    <property type="project" value="GO_Central"/>
</dbReference>
<feature type="compositionally biased region" description="Basic residues" evidence="1">
    <location>
        <begin position="487"/>
        <end position="498"/>
    </location>
</feature>
<dbReference type="OrthoDB" id="9547406at2759"/>
<name>A0A1Y1HS13_KLENI</name>
<gene>
    <name evidence="4" type="ORF">KFL_000800040</name>
</gene>
<evidence type="ECO:0000259" key="2">
    <source>
        <dbReference type="PROSITE" id="PS51183"/>
    </source>
</evidence>
<feature type="region of interest" description="Disordered" evidence="1">
    <location>
        <begin position="582"/>
        <end position="615"/>
    </location>
</feature>
<dbReference type="STRING" id="105231.A0A1Y1HS13"/>
<evidence type="ECO:0000313" key="4">
    <source>
        <dbReference type="EMBL" id="GAQ81425.1"/>
    </source>
</evidence>
<dbReference type="SUPFAM" id="SSF51197">
    <property type="entry name" value="Clavaminate synthase-like"/>
    <property type="match status" value="1"/>
</dbReference>
<feature type="compositionally biased region" description="Basic and acidic residues" evidence="1">
    <location>
        <begin position="1066"/>
        <end position="1077"/>
    </location>
</feature>
<feature type="region of interest" description="Disordered" evidence="1">
    <location>
        <begin position="958"/>
        <end position="1100"/>
    </location>
</feature>
<feature type="region of interest" description="Disordered" evidence="1">
    <location>
        <begin position="364"/>
        <end position="461"/>
    </location>
</feature>
<evidence type="ECO:0000313" key="5">
    <source>
        <dbReference type="Proteomes" id="UP000054558"/>
    </source>
</evidence>
<dbReference type="SMART" id="SM00545">
    <property type="entry name" value="JmjN"/>
    <property type="match status" value="1"/>
</dbReference>
<dbReference type="GO" id="GO:0006338">
    <property type="term" value="P:chromatin remodeling"/>
    <property type="evidence" value="ECO:0000318"/>
    <property type="project" value="GO_Central"/>
</dbReference>
<dbReference type="EMBL" id="DF237029">
    <property type="protein sequence ID" value="GAQ81425.1"/>
    <property type="molecule type" value="Genomic_DNA"/>
</dbReference>
<dbReference type="InterPro" id="IPR003347">
    <property type="entry name" value="JmjC_dom"/>
</dbReference>
<feature type="compositionally biased region" description="Low complexity" evidence="1">
    <location>
        <begin position="595"/>
        <end position="615"/>
    </location>
</feature>
<dbReference type="Proteomes" id="UP000054558">
    <property type="component" value="Unassembled WGS sequence"/>
</dbReference>
<dbReference type="GO" id="GO:0005634">
    <property type="term" value="C:nucleus"/>
    <property type="evidence" value="ECO:0000318"/>
    <property type="project" value="GO_Central"/>
</dbReference>
<dbReference type="GO" id="GO:0051864">
    <property type="term" value="F:histone H3K36 demethylase activity"/>
    <property type="evidence" value="ECO:0000318"/>
    <property type="project" value="GO_Central"/>
</dbReference>
<evidence type="ECO:0000259" key="3">
    <source>
        <dbReference type="PROSITE" id="PS51184"/>
    </source>
</evidence>
<feature type="compositionally biased region" description="Low complexity" evidence="1">
    <location>
        <begin position="1125"/>
        <end position="1144"/>
    </location>
</feature>
<feature type="compositionally biased region" description="Basic residues" evidence="1">
    <location>
        <begin position="975"/>
        <end position="985"/>
    </location>
</feature>
<dbReference type="Pfam" id="PF02373">
    <property type="entry name" value="JmjC"/>
    <property type="match status" value="1"/>
</dbReference>
<protein>
    <submittedName>
        <fullName evidence="4">Protein with JUMONJI domain</fullName>
    </submittedName>
</protein>
<evidence type="ECO:0000256" key="1">
    <source>
        <dbReference type="SAM" id="MobiDB-lite"/>
    </source>
</evidence>
<organism evidence="4 5">
    <name type="scientific">Klebsormidium nitens</name>
    <name type="common">Green alga</name>
    <name type="synonym">Ulothrix nitens</name>
    <dbReference type="NCBI Taxonomy" id="105231"/>
    <lineage>
        <taxon>Eukaryota</taxon>
        <taxon>Viridiplantae</taxon>
        <taxon>Streptophyta</taxon>
        <taxon>Klebsormidiophyceae</taxon>
        <taxon>Klebsormidiales</taxon>
        <taxon>Klebsormidiaceae</taxon>
        <taxon>Klebsormidium</taxon>
    </lineage>
</organism>
<dbReference type="Gene3D" id="2.60.120.650">
    <property type="entry name" value="Cupin"/>
    <property type="match status" value="1"/>
</dbReference>
<dbReference type="PANTHER" id="PTHR10694">
    <property type="entry name" value="LYSINE-SPECIFIC DEMETHYLASE"/>
    <property type="match status" value="1"/>
</dbReference>
<accession>A0A1Y1HS13</accession>
<feature type="domain" description="JmjC" evidence="3">
    <location>
        <begin position="141"/>
        <end position="307"/>
    </location>
</feature>